<dbReference type="EMBL" id="CP036298">
    <property type="protein sequence ID" value="QDV26447.1"/>
    <property type="molecule type" value="Genomic_DNA"/>
</dbReference>
<feature type="region of interest" description="Disordered" evidence="1">
    <location>
        <begin position="1"/>
        <end position="65"/>
    </location>
</feature>
<dbReference type="RefSeq" id="WP_197355500.1">
    <property type="nucleotide sequence ID" value="NZ_CP036298.1"/>
</dbReference>
<proteinExistence type="predicted"/>
<protein>
    <submittedName>
        <fullName evidence="2">Uncharacterized protein</fullName>
    </submittedName>
</protein>
<feature type="compositionally biased region" description="Polar residues" evidence="1">
    <location>
        <begin position="47"/>
        <end position="56"/>
    </location>
</feature>
<evidence type="ECO:0000313" key="2">
    <source>
        <dbReference type="EMBL" id="QDV26447.1"/>
    </source>
</evidence>
<organism evidence="2 3">
    <name type="scientific">Aureliella helgolandensis</name>
    <dbReference type="NCBI Taxonomy" id="2527968"/>
    <lineage>
        <taxon>Bacteria</taxon>
        <taxon>Pseudomonadati</taxon>
        <taxon>Planctomycetota</taxon>
        <taxon>Planctomycetia</taxon>
        <taxon>Pirellulales</taxon>
        <taxon>Pirellulaceae</taxon>
        <taxon>Aureliella</taxon>
    </lineage>
</organism>
<evidence type="ECO:0000256" key="1">
    <source>
        <dbReference type="SAM" id="MobiDB-lite"/>
    </source>
</evidence>
<dbReference type="KEGG" id="ahel:Q31a_48210"/>
<keyword evidence="3" id="KW-1185">Reference proteome</keyword>
<reference evidence="2 3" key="1">
    <citation type="submission" date="2019-02" db="EMBL/GenBank/DDBJ databases">
        <title>Deep-cultivation of Planctomycetes and their phenomic and genomic characterization uncovers novel biology.</title>
        <authorList>
            <person name="Wiegand S."/>
            <person name="Jogler M."/>
            <person name="Boedeker C."/>
            <person name="Pinto D."/>
            <person name="Vollmers J."/>
            <person name="Rivas-Marin E."/>
            <person name="Kohn T."/>
            <person name="Peeters S.H."/>
            <person name="Heuer A."/>
            <person name="Rast P."/>
            <person name="Oberbeckmann S."/>
            <person name="Bunk B."/>
            <person name="Jeske O."/>
            <person name="Meyerdierks A."/>
            <person name="Storesund J.E."/>
            <person name="Kallscheuer N."/>
            <person name="Luecker S."/>
            <person name="Lage O.M."/>
            <person name="Pohl T."/>
            <person name="Merkel B.J."/>
            <person name="Hornburger P."/>
            <person name="Mueller R.-W."/>
            <person name="Bruemmer F."/>
            <person name="Labrenz M."/>
            <person name="Spormann A.M."/>
            <person name="Op den Camp H."/>
            <person name="Overmann J."/>
            <person name="Amann R."/>
            <person name="Jetten M.S.M."/>
            <person name="Mascher T."/>
            <person name="Medema M.H."/>
            <person name="Devos D.P."/>
            <person name="Kaster A.-K."/>
            <person name="Ovreas L."/>
            <person name="Rohde M."/>
            <person name="Galperin M.Y."/>
            <person name="Jogler C."/>
        </authorList>
    </citation>
    <scope>NUCLEOTIDE SEQUENCE [LARGE SCALE GENOMIC DNA]</scope>
    <source>
        <strain evidence="2 3">Q31a</strain>
    </source>
</reference>
<gene>
    <name evidence="2" type="ORF">Q31a_48210</name>
</gene>
<accession>A0A518GD08</accession>
<evidence type="ECO:0000313" key="3">
    <source>
        <dbReference type="Proteomes" id="UP000318017"/>
    </source>
</evidence>
<name>A0A518GD08_9BACT</name>
<sequence length="65" mass="6937">MSSRTAVDMYEAEPLPQVPAASQISAQRSMGRELWSDDAGSWGERSVSASQATSPTTLPPYYAAS</sequence>
<dbReference type="AlphaFoldDB" id="A0A518GD08"/>
<dbReference type="Proteomes" id="UP000318017">
    <property type="component" value="Chromosome"/>
</dbReference>